<evidence type="ECO:0000313" key="12">
    <source>
        <dbReference type="EMBL" id="MDN4520611.1"/>
    </source>
</evidence>
<evidence type="ECO:0000259" key="10">
    <source>
        <dbReference type="Pfam" id="PF04261"/>
    </source>
</evidence>
<dbReference type="Pfam" id="PF04261">
    <property type="entry name" value="Dyp_perox_N"/>
    <property type="match status" value="1"/>
</dbReference>
<keyword evidence="4" id="KW-0479">Metal-binding</keyword>
<evidence type="ECO:0000256" key="3">
    <source>
        <dbReference type="ARBA" id="ARBA00022617"/>
    </source>
</evidence>
<dbReference type="Pfam" id="PF20628">
    <property type="entry name" value="Dyp_perox_C"/>
    <property type="match status" value="1"/>
</dbReference>
<dbReference type="InterPro" id="IPR048327">
    <property type="entry name" value="Dyp_perox_N"/>
</dbReference>
<feature type="signal peptide" evidence="9">
    <location>
        <begin position="1"/>
        <end position="32"/>
    </location>
</feature>
<evidence type="ECO:0000256" key="1">
    <source>
        <dbReference type="ARBA" id="ARBA00001970"/>
    </source>
</evidence>
<feature type="chain" id="PRO_5046430916" evidence="9">
    <location>
        <begin position="33"/>
        <end position="398"/>
    </location>
</feature>
<keyword evidence="3" id="KW-0349">Heme</keyword>
<evidence type="ECO:0000313" key="13">
    <source>
        <dbReference type="Proteomes" id="UP001172687"/>
    </source>
</evidence>
<evidence type="ECO:0000256" key="2">
    <source>
        <dbReference type="ARBA" id="ARBA00022559"/>
    </source>
</evidence>
<reference evidence="12" key="1">
    <citation type="submission" date="2023-07" db="EMBL/GenBank/DDBJ databases">
        <title>Degradation of tert-butanol by M. austroafricanum TBA100.</title>
        <authorList>
            <person name="Helbich S."/>
            <person name="Vainshtein Y."/>
        </authorList>
    </citation>
    <scope>NUCLEOTIDE SEQUENCE</scope>
    <source>
        <strain evidence="12">TBA100</strain>
    </source>
</reference>
<dbReference type="Proteomes" id="UP001172687">
    <property type="component" value="Unassembled WGS sequence"/>
</dbReference>
<dbReference type="InterPro" id="IPR048328">
    <property type="entry name" value="Dyp_perox_C"/>
</dbReference>
<evidence type="ECO:0000256" key="9">
    <source>
        <dbReference type="SAM" id="SignalP"/>
    </source>
</evidence>
<proteinExistence type="inferred from homology"/>
<feature type="domain" description="Dyp-type peroxidase N-terminal" evidence="10">
    <location>
        <begin position="52"/>
        <end position="198"/>
    </location>
</feature>
<dbReference type="NCBIfam" id="TIGR01413">
    <property type="entry name" value="Dyp_perox_fam"/>
    <property type="match status" value="1"/>
</dbReference>
<evidence type="ECO:0000259" key="11">
    <source>
        <dbReference type="Pfam" id="PF20628"/>
    </source>
</evidence>
<keyword evidence="7" id="KW-0408">Iron</keyword>
<dbReference type="InterPro" id="IPR011008">
    <property type="entry name" value="Dimeric_a/b-barrel"/>
</dbReference>
<keyword evidence="13" id="KW-1185">Reference proteome</keyword>
<dbReference type="PANTHER" id="PTHR30521:SF4">
    <property type="entry name" value="DEFERROCHELATASE"/>
    <property type="match status" value="1"/>
</dbReference>
<dbReference type="GO" id="GO:0004601">
    <property type="term" value="F:peroxidase activity"/>
    <property type="evidence" value="ECO:0007669"/>
    <property type="project" value="UniProtKB-KW"/>
</dbReference>
<dbReference type="InterPro" id="IPR006314">
    <property type="entry name" value="Dyp_peroxidase"/>
</dbReference>
<evidence type="ECO:0000256" key="8">
    <source>
        <dbReference type="ARBA" id="ARBA00025737"/>
    </source>
</evidence>
<protein>
    <submittedName>
        <fullName evidence="12">Dyp-type peroxidase</fullName>
    </submittedName>
</protein>
<gene>
    <name evidence="12" type="ORF">QYF68_22745</name>
</gene>
<organism evidence="12 13">
    <name type="scientific">Mycolicibacterium austroafricanum</name>
    <name type="common">Mycobacterium austroafricanum</name>
    <dbReference type="NCBI Taxonomy" id="39687"/>
    <lineage>
        <taxon>Bacteria</taxon>
        <taxon>Bacillati</taxon>
        <taxon>Actinomycetota</taxon>
        <taxon>Actinomycetes</taxon>
        <taxon>Mycobacteriales</taxon>
        <taxon>Mycobacteriaceae</taxon>
        <taxon>Mycolicibacterium</taxon>
    </lineage>
</organism>
<comment type="caution">
    <text evidence="12">The sequence shown here is derived from an EMBL/GenBank/DDBJ whole genome shotgun (WGS) entry which is preliminary data.</text>
</comment>
<dbReference type="InterPro" id="IPR006311">
    <property type="entry name" value="TAT_signal"/>
</dbReference>
<keyword evidence="5 9" id="KW-0732">Signal</keyword>
<dbReference type="EMBL" id="JAUHTC010000081">
    <property type="protein sequence ID" value="MDN4520611.1"/>
    <property type="molecule type" value="Genomic_DNA"/>
</dbReference>
<evidence type="ECO:0000256" key="7">
    <source>
        <dbReference type="ARBA" id="ARBA00023004"/>
    </source>
</evidence>
<dbReference type="SUPFAM" id="SSF54909">
    <property type="entry name" value="Dimeric alpha+beta barrel"/>
    <property type="match status" value="1"/>
</dbReference>
<evidence type="ECO:0000256" key="4">
    <source>
        <dbReference type="ARBA" id="ARBA00022723"/>
    </source>
</evidence>
<name>A0ABT8HIL6_MYCAO</name>
<evidence type="ECO:0000256" key="5">
    <source>
        <dbReference type="ARBA" id="ARBA00022729"/>
    </source>
</evidence>
<comment type="similarity">
    <text evidence="8">Belongs to the DyP-type peroxidase family.</text>
</comment>
<dbReference type="RefSeq" id="WP_105387049.1">
    <property type="nucleotide sequence ID" value="NZ_CP070380.1"/>
</dbReference>
<feature type="domain" description="Dyp-type peroxidase C-terminal" evidence="11">
    <location>
        <begin position="210"/>
        <end position="386"/>
    </location>
</feature>
<keyword evidence="6" id="KW-0560">Oxidoreductase</keyword>
<dbReference type="PROSITE" id="PS51404">
    <property type="entry name" value="DYP_PEROXIDASE"/>
    <property type="match status" value="1"/>
</dbReference>
<evidence type="ECO:0000256" key="6">
    <source>
        <dbReference type="ARBA" id="ARBA00023002"/>
    </source>
</evidence>
<sequence>MAEQRWALNRRRLLTGGAAVAATAALTQCATADSSAPTGFGSATEPFHGRHQAGIATPPQAHALFVALDLTPGPDRSPRDTLMAVLRLWSSDAARLTAGQPALADTEPELAQQPSRLTVTVGIGPHVFDRIGLTHRRPDSVSELPAFSTDRLDPRWSGGDILLQICADDRVAVAHAARVLLKNVRTLTVQRWRQDGFRTARGADKSGATMRNLMGQIDGTANPREDAELDRYVWDDGSQQPWFAGGTVLVIRRIRSELDTWDELDRTSKELTLGRRLDTGAPLTGEGEFDEPDLAATENGIPVIPPNSHVALARRRSDDERFLRRGYNYDDPPTVGTTDAGLIFAAYQRDPARQFVPVQRRLAEADAMNPWITTIGSAVFAILPGVPEGGYLGQNLLG</sequence>
<keyword evidence="2 12" id="KW-0575">Peroxidase</keyword>
<accession>A0ABT8HIL6</accession>
<dbReference type="PROSITE" id="PS51318">
    <property type="entry name" value="TAT"/>
    <property type="match status" value="1"/>
</dbReference>
<comment type="cofactor">
    <cofactor evidence="1">
        <name>heme b</name>
        <dbReference type="ChEBI" id="CHEBI:60344"/>
    </cofactor>
</comment>
<dbReference type="PANTHER" id="PTHR30521">
    <property type="entry name" value="DEFERROCHELATASE/PEROXIDASE"/>
    <property type="match status" value="1"/>
</dbReference>